<dbReference type="EMBL" id="CP042243">
    <property type="protein sequence ID" value="QEK11386.1"/>
    <property type="molecule type" value="Genomic_DNA"/>
</dbReference>
<gene>
    <name evidence="1" type="ORF">FQB35_02800</name>
</gene>
<keyword evidence="2" id="KW-1185">Reference proteome</keyword>
<sequence>MGYDLHPGDIVWWDYHEWQSMGSTNSAVIGLYPEPFIHGYHQKVGLTTIITSENNFKLAEVLKKSLESKGVLSVTVKNLDEGILENRVGPTIVIGKWNELKKIEYLNDLNKAYRKAGTNVHFTDDEIELLKSSGKVGKTIRNNAGVIVACGEGLGDDSPLWLIVGNDSKGLQQAVDVLVNSPDKISKMYSAAVVSGEVIRLPLQ</sequence>
<accession>A0A5C0SCE4</accession>
<reference evidence="1 2" key="1">
    <citation type="submission" date="2019-07" db="EMBL/GenBank/DDBJ databases">
        <title>Complete genome of Crassaminicella thermophila SY095.</title>
        <authorList>
            <person name="Li X."/>
        </authorList>
    </citation>
    <scope>NUCLEOTIDE SEQUENCE [LARGE SCALE GENOMIC DNA]</scope>
    <source>
        <strain evidence="1 2">SY095</strain>
    </source>
</reference>
<name>A0A5C0SCE4_CRATE</name>
<dbReference type="OrthoDB" id="1806555at2"/>
<dbReference type="Proteomes" id="UP000324646">
    <property type="component" value="Chromosome"/>
</dbReference>
<organism evidence="1 2">
    <name type="scientific">Crassaminicella thermophila</name>
    <dbReference type="NCBI Taxonomy" id="2599308"/>
    <lineage>
        <taxon>Bacteria</taxon>
        <taxon>Bacillati</taxon>
        <taxon>Bacillota</taxon>
        <taxon>Clostridia</taxon>
        <taxon>Eubacteriales</taxon>
        <taxon>Clostridiaceae</taxon>
        <taxon>Crassaminicella</taxon>
    </lineage>
</organism>
<evidence type="ECO:0000313" key="2">
    <source>
        <dbReference type="Proteomes" id="UP000324646"/>
    </source>
</evidence>
<protein>
    <submittedName>
        <fullName evidence="1">Uncharacterized protein</fullName>
    </submittedName>
</protein>
<evidence type="ECO:0000313" key="1">
    <source>
        <dbReference type="EMBL" id="QEK11386.1"/>
    </source>
</evidence>
<dbReference type="AlphaFoldDB" id="A0A5C0SCE4"/>
<proteinExistence type="predicted"/>
<dbReference type="KEGG" id="crs:FQB35_02800"/>